<protein>
    <submittedName>
        <fullName evidence="2">Uncharacterized protein</fullName>
    </submittedName>
</protein>
<proteinExistence type="predicted"/>
<feature type="region of interest" description="Disordered" evidence="1">
    <location>
        <begin position="13"/>
        <end position="36"/>
    </location>
</feature>
<organism evidence="2 3">
    <name type="scientific">Eleusine coracana subsp. coracana</name>
    <dbReference type="NCBI Taxonomy" id="191504"/>
    <lineage>
        <taxon>Eukaryota</taxon>
        <taxon>Viridiplantae</taxon>
        <taxon>Streptophyta</taxon>
        <taxon>Embryophyta</taxon>
        <taxon>Tracheophyta</taxon>
        <taxon>Spermatophyta</taxon>
        <taxon>Magnoliopsida</taxon>
        <taxon>Liliopsida</taxon>
        <taxon>Poales</taxon>
        <taxon>Poaceae</taxon>
        <taxon>PACMAD clade</taxon>
        <taxon>Chloridoideae</taxon>
        <taxon>Cynodonteae</taxon>
        <taxon>Eleusininae</taxon>
        <taxon>Eleusine</taxon>
    </lineage>
</organism>
<sequence length="248" mass="26671">MLYHLAYRPDHQTRVEPVLPPQPSATARTSGSRLRPRAPLSLSSMKAFQFVRLPTGLAALPDQATISPALRARSSLPPRLDSDKPSRHALLSFPSPAASVAGPLSDATRAVETPRRLDLSIPKEASLVAPSFPSSRRVAARAPVDAAGQSKPVPSKACASSVQAKHAAAKECFFGSVAVGLACSVMNSNSGNRIKFQPKWRKVAYGERQPGYEDNYTDESFDSVSILQYLCIVALVVSTWTLTLNLGY</sequence>
<name>A0AAV5EGF0_ELECO</name>
<evidence type="ECO:0000256" key="1">
    <source>
        <dbReference type="SAM" id="MobiDB-lite"/>
    </source>
</evidence>
<reference evidence="2" key="2">
    <citation type="submission" date="2021-12" db="EMBL/GenBank/DDBJ databases">
        <title>Resequencing data analysis of finger millet.</title>
        <authorList>
            <person name="Hatakeyama M."/>
            <person name="Aluri S."/>
            <person name="Balachadran M.T."/>
            <person name="Sivarajan S.R."/>
            <person name="Poveda L."/>
            <person name="Shimizu-Inatsugi R."/>
            <person name="Schlapbach R."/>
            <person name="Sreeman S.M."/>
            <person name="Shimizu K.K."/>
        </authorList>
    </citation>
    <scope>NUCLEOTIDE SEQUENCE</scope>
</reference>
<dbReference type="AlphaFoldDB" id="A0AAV5EGF0"/>
<dbReference type="EMBL" id="BQKI01000075">
    <property type="protein sequence ID" value="GJN21612.1"/>
    <property type="molecule type" value="Genomic_DNA"/>
</dbReference>
<comment type="caution">
    <text evidence="2">The sequence shown here is derived from an EMBL/GenBank/DDBJ whole genome shotgun (WGS) entry which is preliminary data.</text>
</comment>
<evidence type="ECO:0000313" key="2">
    <source>
        <dbReference type="EMBL" id="GJN21612.1"/>
    </source>
</evidence>
<keyword evidence="3" id="KW-1185">Reference proteome</keyword>
<evidence type="ECO:0000313" key="3">
    <source>
        <dbReference type="Proteomes" id="UP001054889"/>
    </source>
</evidence>
<accession>A0AAV5EGF0</accession>
<gene>
    <name evidence="2" type="primary">gb09104</name>
    <name evidence="2" type="ORF">PR202_gb09104</name>
</gene>
<dbReference type="Proteomes" id="UP001054889">
    <property type="component" value="Unassembled WGS sequence"/>
</dbReference>
<reference evidence="2" key="1">
    <citation type="journal article" date="2018" name="DNA Res.">
        <title>Multiple hybrid de novo genome assembly of finger millet, an orphan allotetraploid crop.</title>
        <authorList>
            <person name="Hatakeyama M."/>
            <person name="Aluri S."/>
            <person name="Balachadran M.T."/>
            <person name="Sivarajan S.R."/>
            <person name="Patrignani A."/>
            <person name="Gruter S."/>
            <person name="Poveda L."/>
            <person name="Shimizu-Inatsugi R."/>
            <person name="Baeten J."/>
            <person name="Francoijs K.J."/>
            <person name="Nataraja K.N."/>
            <person name="Reddy Y.A.N."/>
            <person name="Phadnis S."/>
            <person name="Ravikumar R.L."/>
            <person name="Schlapbach R."/>
            <person name="Sreeman S.M."/>
            <person name="Shimizu K.K."/>
        </authorList>
    </citation>
    <scope>NUCLEOTIDE SEQUENCE</scope>
</reference>